<protein>
    <recommendedName>
        <fullName evidence="7">PWWP domain-containing protein</fullName>
    </recommendedName>
</protein>
<feature type="region of interest" description="Disordered" evidence="2">
    <location>
        <begin position="261"/>
        <end position="284"/>
    </location>
</feature>
<evidence type="ECO:0000259" key="4">
    <source>
        <dbReference type="PROSITE" id="PS51391"/>
    </source>
</evidence>
<feature type="region of interest" description="Disordered" evidence="2">
    <location>
        <begin position="633"/>
        <end position="669"/>
    </location>
</feature>
<dbReference type="InterPro" id="IPR006569">
    <property type="entry name" value="CID_dom"/>
</dbReference>
<name>A0A9Q0FF33_9ROSI</name>
<keyword evidence="1" id="KW-0507">mRNA processing</keyword>
<comment type="caution">
    <text evidence="5">The sequence shown here is derived from an EMBL/GenBank/DDBJ whole genome shotgun (WGS) entry which is preliminary data.</text>
</comment>
<reference evidence="5" key="1">
    <citation type="submission" date="2022-02" db="EMBL/GenBank/DDBJ databases">
        <authorList>
            <person name="Henning P.M."/>
            <person name="McCubbin A.G."/>
            <person name="Shore J.S."/>
        </authorList>
    </citation>
    <scope>NUCLEOTIDE SEQUENCE</scope>
    <source>
        <strain evidence="5">F60SS</strain>
        <tissue evidence="5">Leaves</tissue>
    </source>
</reference>
<feature type="domain" description="CID" evidence="4">
    <location>
        <begin position="882"/>
        <end position="1020"/>
    </location>
</feature>
<feature type="compositionally biased region" description="Pro residues" evidence="2">
    <location>
        <begin position="1169"/>
        <end position="1189"/>
    </location>
</feature>
<evidence type="ECO:0000313" key="5">
    <source>
        <dbReference type="EMBL" id="KAJ4829131.1"/>
    </source>
</evidence>
<feature type="compositionally biased region" description="Pro residues" evidence="2">
    <location>
        <begin position="1283"/>
        <end position="1294"/>
    </location>
</feature>
<gene>
    <name evidence="5" type="ORF">Tsubulata_011817</name>
</gene>
<organism evidence="5 6">
    <name type="scientific">Turnera subulata</name>
    <dbReference type="NCBI Taxonomy" id="218843"/>
    <lineage>
        <taxon>Eukaryota</taxon>
        <taxon>Viridiplantae</taxon>
        <taxon>Streptophyta</taxon>
        <taxon>Embryophyta</taxon>
        <taxon>Tracheophyta</taxon>
        <taxon>Spermatophyta</taxon>
        <taxon>Magnoliopsida</taxon>
        <taxon>eudicotyledons</taxon>
        <taxon>Gunneridae</taxon>
        <taxon>Pentapetalae</taxon>
        <taxon>rosids</taxon>
        <taxon>fabids</taxon>
        <taxon>Malpighiales</taxon>
        <taxon>Passifloraceae</taxon>
        <taxon>Turnera</taxon>
    </lineage>
</organism>
<dbReference type="Proteomes" id="UP001141552">
    <property type="component" value="Unassembled WGS sequence"/>
</dbReference>
<feature type="region of interest" description="Disordered" evidence="2">
    <location>
        <begin position="1158"/>
        <end position="1194"/>
    </location>
</feature>
<dbReference type="EMBL" id="JAKUCV010005986">
    <property type="protein sequence ID" value="KAJ4829131.1"/>
    <property type="molecule type" value="Genomic_DNA"/>
</dbReference>
<dbReference type="PANTHER" id="PTHR12550">
    <property type="entry name" value="HEPATOMA-DERIVED GROWTH FACTOR-RELATED"/>
    <property type="match status" value="1"/>
</dbReference>
<feature type="domain" description="PWWP" evidence="3">
    <location>
        <begin position="24"/>
        <end position="81"/>
    </location>
</feature>
<dbReference type="GO" id="GO:0005634">
    <property type="term" value="C:nucleus"/>
    <property type="evidence" value="ECO:0007669"/>
    <property type="project" value="UniProtKB-ARBA"/>
</dbReference>
<keyword evidence="6" id="KW-1185">Reference proteome</keyword>
<proteinExistence type="predicted"/>
<dbReference type="PROSITE" id="PS50812">
    <property type="entry name" value="PWWP"/>
    <property type="match status" value="1"/>
</dbReference>
<feature type="compositionally biased region" description="Polar residues" evidence="2">
    <location>
        <begin position="1317"/>
        <end position="1326"/>
    </location>
</feature>
<dbReference type="OrthoDB" id="62853at2759"/>
<evidence type="ECO:0000256" key="2">
    <source>
        <dbReference type="SAM" id="MobiDB-lite"/>
    </source>
</evidence>
<accession>A0A9Q0FF33</accession>
<dbReference type="SMART" id="SM00293">
    <property type="entry name" value="PWWP"/>
    <property type="match status" value="1"/>
</dbReference>
<dbReference type="SUPFAM" id="SSF63748">
    <property type="entry name" value="Tudor/PWWP/MBT"/>
    <property type="match status" value="1"/>
</dbReference>
<evidence type="ECO:0008006" key="7">
    <source>
        <dbReference type="Google" id="ProtNLM"/>
    </source>
</evidence>
<feature type="region of interest" description="Disordered" evidence="2">
    <location>
        <begin position="1260"/>
        <end position="1332"/>
    </location>
</feature>
<sequence>MAPSRRRGAAKAAAAAAARRQWKVGDLVLAKVKGFPAWPAKVSEPEEWGYQTDLKKVLVHFFGTQQIAFCNPVDVEAFTEEKKQSLLTKRQGKGADFVRAVQEIVDVYEKSKKQDQVDELNSGPEVTLANGGNSVVSSAHIELKDRVETSEATTTGGEDHSVPVDVTQDVVETGSLHEKDALSEQPTDTVVVSEKSIIATYTSRKRSGGLRSRKPIVEKKVPSVERSRTSSRLESARVQNSMICNDAKNIAADASNGIIRDRTSRRSKRMRKSPEDSEWDDEDSSAFVSNCSIEDNGSEIVTVESDSFSLNEGSTIDSGCRPEHSETFVECLEGDVHLSKGLDFQIQAVVIKKKRKLNRKRASNEAAEPTVKLEREGDLDIGLSNSGQYSHSGCENVNNYSKEDGDKHLPLVKRARVRMGKPSFSDEEHNDFSQAEEKYSNEFAVNLTEKRNSFPQAEARTSHDAVVVKLEQVGPSVNCTNDSSVPGDSSVLKEAIHNSSPPRVSSQIPADRPLLLRIKESQSFGNSADDEAALPPSKRLHRALEAMSANAAQEGQAGAETPSVKTSINGCSTSGNSLQVAINSEETNNTAECGAAGPGDNASCLCSTTISEESAKLLLEAYDQARECTAVQEPGAGAFPETMDQDGSKDNGGLSSATSPTCTAVRGDSPISMIPDIDDGQANLLPNNQASDEDEGNCDNMKARDLIAGNLDKELCLEKQCGLIPSVDGAVKVASQYGMGVDSCSIGDGALQNTESFRSQIGDNSQISGVLAQEKDAKSDAGQIHVCMSDNNTGDKLVLDNHSSPFQAGAVESPIRMSPSTTPIGHVSTAESANIIQNTCCSSPNISSNKNTVPRTVAVEEKLDSAVPQRLKVNDKGGKNTESLAALSSFEGVLGSLTRTKDSIGRATRLAIDCAKFGVSAKVMEILSRTLESESNLHRRVDIFFLVDSIAQCSRGLKGDGGVYPSAIQAVLPRLLSAAAPPGSYAYENRRQCLKASLEIFSILPESVIRHHMRELDSLGCSSAGPYARRSARTERALDDPVRDMEGMLVDEYGSNSSFQLPGFCMPCMIKVEDDGSDSDGGTFEAVTPEHNSEALDEKVTKPATEKHTHILEDVDGELEMEDVAPSCEAEIISTSGITGVNAAENLHVQFEQHFPMPFHSVPQNVRPSSPPFPPSPPPPPPPPPPPATARPSVVMPEPYVNAIDSKVYTSSQNMHDDMRQSVPQHSVASRMNPSMSNAVRFHGPEFRDQMQICESTSSYGTYPVHQTSSIQHSDGPSFHRNPYPPRPPHPPPSSQFSYVQGGQHMKSRRDTPPPSYSNRYHSSHNFDGANYYDNHERTRSVSYEPCEDWRFHTPSFPGPRNQYKGKGSYAPAPYGGPPREPNRFHRQDWEPHSRGMHHRHFMPFRPPSGGAIPVANR</sequence>
<dbReference type="Pfam" id="PF00855">
    <property type="entry name" value="PWWP"/>
    <property type="match status" value="1"/>
</dbReference>
<evidence type="ECO:0000259" key="3">
    <source>
        <dbReference type="PROSITE" id="PS50812"/>
    </source>
</evidence>
<dbReference type="Pfam" id="PF04818">
    <property type="entry name" value="CID"/>
    <property type="match status" value="1"/>
</dbReference>
<reference evidence="5" key="2">
    <citation type="journal article" date="2023" name="Plants (Basel)">
        <title>Annotation of the Turnera subulata (Passifloraceae) Draft Genome Reveals the S-Locus Evolved after the Divergence of Turneroideae from Passifloroideae in a Stepwise Manner.</title>
        <authorList>
            <person name="Henning P.M."/>
            <person name="Roalson E.H."/>
            <person name="Mir W."/>
            <person name="McCubbin A.G."/>
            <person name="Shore J.S."/>
        </authorList>
    </citation>
    <scope>NUCLEOTIDE SEQUENCE</scope>
    <source>
        <strain evidence="5">F60SS</strain>
    </source>
</reference>
<dbReference type="CDD" id="cd20147">
    <property type="entry name" value="PWWP_HULK"/>
    <property type="match status" value="1"/>
</dbReference>
<dbReference type="SMART" id="SM00582">
    <property type="entry name" value="RPR"/>
    <property type="match status" value="1"/>
</dbReference>
<feature type="region of interest" description="Disordered" evidence="2">
    <location>
        <begin position="548"/>
        <end position="570"/>
    </location>
</feature>
<dbReference type="Gene3D" id="1.25.40.90">
    <property type="match status" value="1"/>
</dbReference>
<feature type="compositionally biased region" description="Basic and acidic residues" evidence="2">
    <location>
        <begin position="1381"/>
        <end position="1394"/>
    </location>
</feature>
<feature type="compositionally biased region" description="Polar residues" evidence="2">
    <location>
        <begin position="653"/>
        <end position="662"/>
    </location>
</feature>
<dbReference type="Gene3D" id="2.30.30.140">
    <property type="match status" value="1"/>
</dbReference>
<feature type="region of interest" description="Disordered" evidence="2">
    <location>
        <begin position="1356"/>
        <end position="1396"/>
    </location>
</feature>
<feature type="compositionally biased region" description="Polar residues" evidence="2">
    <location>
        <begin position="1260"/>
        <end position="1275"/>
    </location>
</feature>
<dbReference type="GO" id="GO:0006397">
    <property type="term" value="P:mRNA processing"/>
    <property type="evidence" value="ECO:0007669"/>
    <property type="project" value="UniProtKB-KW"/>
</dbReference>
<dbReference type="PROSITE" id="PS51391">
    <property type="entry name" value="CID"/>
    <property type="match status" value="1"/>
</dbReference>
<dbReference type="PANTHER" id="PTHR12550:SF49">
    <property type="entry name" value="PROTEIN HUA2-LIKE 2-RELATED"/>
    <property type="match status" value="1"/>
</dbReference>
<dbReference type="InterPro" id="IPR008942">
    <property type="entry name" value="ENTH_VHS"/>
</dbReference>
<evidence type="ECO:0000313" key="6">
    <source>
        <dbReference type="Proteomes" id="UP001141552"/>
    </source>
</evidence>
<evidence type="ECO:0000256" key="1">
    <source>
        <dbReference type="ARBA" id="ARBA00022664"/>
    </source>
</evidence>
<dbReference type="InterPro" id="IPR000313">
    <property type="entry name" value="PWWP_dom"/>
</dbReference>
<feature type="compositionally biased region" description="Low complexity" evidence="2">
    <location>
        <begin position="551"/>
        <end position="560"/>
    </location>
</feature>